<organism evidence="2 3">
    <name type="scientific">Apiospora phragmitis</name>
    <dbReference type="NCBI Taxonomy" id="2905665"/>
    <lineage>
        <taxon>Eukaryota</taxon>
        <taxon>Fungi</taxon>
        <taxon>Dikarya</taxon>
        <taxon>Ascomycota</taxon>
        <taxon>Pezizomycotina</taxon>
        <taxon>Sordariomycetes</taxon>
        <taxon>Xylariomycetidae</taxon>
        <taxon>Amphisphaeriales</taxon>
        <taxon>Apiosporaceae</taxon>
        <taxon>Apiospora</taxon>
    </lineage>
</organism>
<evidence type="ECO:0000313" key="2">
    <source>
        <dbReference type="EMBL" id="KAK8070346.1"/>
    </source>
</evidence>
<accession>A0ABR1VGI0</accession>
<keyword evidence="3" id="KW-1185">Reference proteome</keyword>
<proteinExistence type="predicted"/>
<feature type="coiled-coil region" evidence="1">
    <location>
        <begin position="54"/>
        <end position="81"/>
    </location>
</feature>
<protein>
    <submittedName>
        <fullName evidence="2">Uncharacterized protein</fullName>
    </submittedName>
</protein>
<keyword evidence="1" id="KW-0175">Coiled coil</keyword>
<evidence type="ECO:0000256" key="1">
    <source>
        <dbReference type="SAM" id="Coils"/>
    </source>
</evidence>
<name>A0ABR1VGI0_9PEZI</name>
<comment type="caution">
    <text evidence="2">The sequence shown here is derived from an EMBL/GenBank/DDBJ whole genome shotgun (WGS) entry which is preliminary data.</text>
</comment>
<dbReference type="RefSeq" id="XP_066717640.1">
    <property type="nucleotide sequence ID" value="XM_066858371.1"/>
</dbReference>
<dbReference type="EMBL" id="JAQQWL010000006">
    <property type="protein sequence ID" value="KAK8070346.1"/>
    <property type="molecule type" value="Genomic_DNA"/>
</dbReference>
<dbReference type="GeneID" id="92091434"/>
<sequence length="121" mass="13896">MFSDAEYNMTFGEDVLNTQEMLAGPASSELVAPALECSNCKFLFRRIMQKLEHLEAELGKNNNLERRFDRVDQELSRNNRLERIERDLVRVGDSTVALANDLRNFSVDVHSRLKDGAHQAR</sequence>
<evidence type="ECO:0000313" key="3">
    <source>
        <dbReference type="Proteomes" id="UP001480595"/>
    </source>
</evidence>
<gene>
    <name evidence="2" type="ORF">PG994_006962</name>
</gene>
<dbReference type="Proteomes" id="UP001480595">
    <property type="component" value="Unassembled WGS sequence"/>
</dbReference>
<reference evidence="2 3" key="1">
    <citation type="submission" date="2023-01" db="EMBL/GenBank/DDBJ databases">
        <title>Analysis of 21 Apiospora genomes using comparative genomics revels a genus with tremendous synthesis potential of carbohydrate active enzymes and secondary metabolites.</title>
        <authorList>
            <person name="Sorensen T."/>
        </authorList>
    </citation>
    <scope>NUCLEOTIDE SEQUENCE [LARGE SCALE GENOMIC DNA]</scope>
    <source>
        <strain evidence="2 3">CBS 135458</strain>
    </source>
</reference>